<proteinExistence type="predicted"/>
<reference evidence="7 8" key="1">
    <citation type="submission" date="2024-11" db="EMBL/GenBank/DDBJ databases">
        <title>Chromosome-level genome assembly of Eucalyptus globulus Labill. provides insights into its genome evolution.</title>
        <authorList>
            <person name="Li X."/>
        </authorList>
    </citation>
    <scope>NUCLEOTIDE SEQUENCE [LARGE SCALE GENOMIC DNA]</scope>
    <source>
        <strain evidence="7">CL2024</strain>
        <tissue evidence="7">Fresh tender leaves</tissue>
    </source>
</reference>
<dbReference type="InterPro" id="IPR044837">
    <property type="entry name" value="REM16-like"/>
</dbReference>
<gene>
    <name evidence="7" type="ORF">ACJRO7_034080</name>
</gene>
<dbReference type="InterPro" id="IPR003340">
    <property type="entry name" value="B3_DNA-bd"/>
</dbReference>
<dbReference type="PANTHER" id="PTHR31391:SF143">
    <property type="entry name" value="B3 DNA-BINDING DOMAIN PROTEIN"/>
    <property type="match status" value="1"/>
</dbReference>
<evidence type="ECO:0000256" key="3">
    <source>
        <dbReference type="ARBA" id="ARBA00023125"/>
    </source>
</evidence>
<keyword evidence="4" id="KW-0804">Transcription</keyword>
<dbReference type="PANTHER" id="PTHR31391">
    <property type="entry name" value="B3 DOMAIN-CONTAINING PROTEIN OS11G0197600-RELATED"/>
    <property type="match status" value="1"/>
</dbReference>
<keyword evidence="8" id="KW-1185">Reference proteome</keyword>
<dbReference type="Pfam" id="PF02362">
    <property type="entry name" value="B3"/>
    <property type="match status" value="1"/>
</dbReference>
<dbReference type="GO" id="GO:0003677">
    <property type="term" value="F:DNA binding"/>
    <property type="evidence" value="ECO:0007669"/>
    <property type="project" value="UniProtKB-KW"/>
</dbReference>
<evidence type="ECO:0000313" key="8">
    <source>
        <dbReference type="Proteomes" id="UP001634007"/>
    </source>
</evidence>
<dbReference type="GO" id="GO:0005634">
    <property type="term" value="C:nucleus"/>
    <property type="evidence" value="ECO:0007669"/>
    <property type="project" value="UniProtKB-SubCell"/>
</dbReference>
<protein>
    <recommendedName>
        <fullName evidence="6">TF-B3 domain-containing protein</fullName>
    </recommendedName>
</protein>
<keyword evidence="2" id="KW-0805">Transcription regulation</keyword>
<dbReference type="AlphaFoldDB" id="A0ABD3J588"/>
<evidence type="ECO:0000259" key="6">
    <source>
        <dbReference type="Pfam" id="PF02362"/>
    </source>
</evidence>
<comment type="subcellular location">
    <subcellularLocation>
        <location evidence="1">Nucleus</location>
    </subcellularLocation>
</comment>
<name>A0ABD3J588_EUCGL</name>
<comment type="caution">
    <text evidence="7">The sequence shown here is derived from an EMBL/GenBank/DDBJ whole genome shotgun (WGS) entry which is preliminary data.</text>
</comment>
<keyword evidence="3" id="KW-0238">DNA-binding</keyword>
<dbReference type="InterPro" id="IPR015300">
    <property type="entry name" value="DNA-bd_pseudobarrel_sf"/>
</dbReference>
<feature type="domain" description="TF-B3" evidence="6">
    <location>
        <begin position="81"/>
        <end position="162"/>
    </location>
</feature>
<keyword evidence="5" id="KW-0539">Nucleus</keyword>
<evidence type="ECO:0000256" key="5">
    <source>
        <dbReference type="ARBA" id="ARBA00023242"/>
    </source>
</evidence>
<dbReference type="Gene3D" id="2.40.330.10">
    <property type="entry name" value="DNA-binding pseudobarrel domain"/>
    <property type="match status" value="1"/>
</dbReference>
<dbReference type="Proteomes" id="UP001634007">
    <property type="component" value="Unassembled WGS sequence"/>
</dbReference>
<evidence type="ECO:0000256" key="2">
    <source>
        <dbReference type="ARBA" id="ARBA00023015"/>
    </source>
</evidence>
<sequence length="168" mass="18939">MDKSEPEYELPLLKKEETDDVSAKISENCWPNPKIRKRSESALVSSASRACPAMLVARRCNVPCSAALEIARDFKSKHPTFISVAYPSYVKNSTASVSVKFMRTHIKRSMQVVTIKHKNESWPAKLIKFPWDHGKLSGWFPFARATSLCEGDVCVLELTKRSPIVLEV</sequence>
<evidence type="ECO:0000256" key="1">
    <source>
        <dbReference type="ARBA" id="ARBA00004123"/>
    </source>
</evidence>
<evidence type="ECO:0000313" key="7">
    <source>
        <dbReference type="EMBL" id="KAL3721684.1"/>
    </source>
</evidence>
<dbReference type="SUPFAM" id="SSF101936">
    <property type="entry name" value="DNA-binding pseudobarrel domain"/>
    <property type="match status" value="1"/>
</dbReference>
<evidence type="ECO:0000256" key="4">
    <source>
        <dbReference type="ARBA" id="ARBA00023163"/>
    </source>
</evidence>
<dbReference type="EMBL" id="JBJKBG010000009">
    <property type="protein sequence ID" value="KAL3721684.1"/>
    <property type="molecule type" value="Genomic_DNA"/>
</dbReference>
<organism evidence="7 8">
    <name type="scientific">Eucalyptus globulus</name>
    <name type="common">Tasmanian blue gum</name>
    <dbReference type="NCBI Taxonomy" id="34317"/>
    <lineage>
        <taxon>Eukaryota</taxon>
        <taxon>Viridiplantae</taxon>
        <taxon>Streptophyta</taxon>
        <taxon>Embryophyta</taxon>
        <taxon>Tracheophyta</taxon>
        <taxon>Spermatophyta</taxon>
        <taxon>Magnoliopsida</taxon>
        <taxon>eudicotyledons</taxon>
        <taxon>Gunneridae</taxon>
        <taxon>Pentapetalae</taxon>
        <taxon>rosids</taxon>
        <taxon>malvids</taxon>
        <taxon>Myrtales</taxon>
        <taxon>Myrtaceae</taxon>
        <taxon>Myrtoideae</taxon>
        <taxon>Eucalypteae</taxon>
        <taxon>Eucalyptus</taxon>
    </lineage>
</organism>
<accession>A0ABD3J588</accession>